<evidence type="ECO:0000313" key="4">
    <source>
        <dbReference type="EMBL" id="KIR49729.1"/>
    </source>
</evidence>
<dbReference type="InterPro" id="IPR000757">
    <property type="entry name" value="Beta-glucanase-like"/>
</dbReference>
<gene>
    <name evidence="4" type="ORF">I312_00819</name>
</gene>
<feature type="compositionally biased region" description="Low complexity" evidence="2">
    <location>
        <begin position="15"/>
        <end position="58"/>
    </location>
</feature>
<comment type="similarity">
    <text evidence="1">Belongs to the glycosyl hydrolase 16 family.</text>
</comment>
<dbReference type="PANTHER" id="PTHR10963:SF55">
    <property type="entry name" value="GLYCOSIDE HYDROLASE FAMILY 16 PROTEIN"/>
    <property type="match status" value="1"/>
</dbReference>
<dbReference type="OrthoDB" id="4781at2759"/>
<dbReference type="InterPro" id="IPR013320">
    <property type="entry name" value="ConA-like_dom_sf"/>
</dbReference>
<dbReference type="InterPro" id="IPR050546">
    <property type="entry name" value="Glycosyl_Hydrlase_16"/>
</dbReference>
<organism evidence="4">
    <name type="scientific">Cryptococcus bacillisporus CA1280</name>
    <dbReference type="NCBI Taxonomy" id="1296109"/>
    <lineage>
        <taxon>Eukaryota</taxon>
        <taxon>Fungi</taxon>
        <taxon>Dikarya</taxon>
        <taxon>Basidiomycota</taxon>
        <taxon>Agaricomycotina</taxon>
        <taxon>Tremellomycetes</taxon>
        <taxon>Tremellales</taxon>
        <taxon>Cryptococcaceae</taxon>
        <taxon>Cryptococcus</taxon>
        <taxon>Cryptococcus gattii species complex</taxon>
    </lineage>
</organism>
<dbReference type="PROSITE" id="PS51762">
    <property type="entry name" value="GH16_2"/>
    <property type="match status" value="1"/>
</dbReference>
<sequence length="398" mass="44203">MGRKNKKGKKPVRFDSPPAASASGDSPDNNNNSNNNIQLIQLSQSSTPISEDQSLSPVEGPPPPSPIPAPTTTYYRHPRNDTSRPQFYQRENEQYSIPKLGRICSVLDDDFSNGVINPDIWEHEVRLDGYGSGSFQWTTASSSNSYIQGGILYIVPTLTSDHLGVAAITNGYTLNLTADGTCTSNNVSQCVAVSNSSLLTVINPVQTARLITKNAASIKYGKVVVRAKFPSGDRHWPRITMLPVNETYGAWPRSGQIDILTARGNDASYPDRGVDYAQSDLHWGESSLIIRILAAVAHQLLLQVRQPIWIDFILLGDTANNEERYYSQKYCTFGLEWNDKFMWTYIDLRISQVTSLRFSPEVDQPWSQSQSKVTPFDQAFYLVIDLAVGSIDGWFPDG</sequence>
<feature type="domain" description="GH16" evidence="3">
    <location>
        <begin position="56"/>
        <end position="398"/>
    </location>
</feature>
<dbReference type="Gene3D" id="2.60.120.200">
    <property type="match status" value="1"/>
</dbReference>
<evidence type="ECO:0000256" key="1">
    <source>
        <dbReference type="ARBA" id="ARBA00006865"/>
    </source>
</evidence>
<feature type="region of interest" description="Disordered" evidence="2">
    <location>
        <begin position="1"/>
        <end position="89"/>
    </location>
</feature>
<evidence type="ECO:0000259" key="3">
    <source>
        <dbReference type="PROSITE" id="PS51762"/>
    </source>
</evidence>
<evidence type="ECO:0000256" key="2">
    <source>
        <dbReference type="SAM" id="MobiDB-lite"/>
    </source>
</evidence>
<feature type="compositionally biased region" description="Basic residues" evidence="2">
    <location>
        <begin position="1"/>
        <end position="11"/>
    </location>
</feature>
<proteinExistence type="inferred from homology"/>
<dbReference type="GO" id="GO:0004553">
    <property type="term" value="F:hydrolase activity, hydrolyzing O-glycosyl compounds"/>
    <property type="evidence" value="ECO:0007669"/>
    <property type="project" value="InterPro"/>
</dbReference>
<dbReference type="PANTHER" id="PTHR10963">
    <property type="entry name" value="GLYCOSYL HYDROLASE-RELATED"/>
    <property type="match status" value="1"/>
</dbReference>
<feature type="compositionally biased region" description="Pro residues" evidence="2">
    <location>
        <begin position="59"/>
        <end position="69"/>
    </location>
</feature>
<name>A0A0D0VTE3_CRYGA</name>
<dbReference type="HOGENOM" id="CLU_019533_1_2_1"/>
<reference evidence="4" key="1">
    <citation type="submission" date="2015-01" db="EMBL/GenBank/DDBJ databases">
        <title>The Genome Sequence of Cryptococcus gattii CA1280.</title>
        <authorList>
            <consortium name="The Broad Institute Genomics Platform"/>
            <person name="Cuomo C."/>
            <person name="Litvintseva A."/>
            <person name="Chen Y."/>
            <person name="Heitman J."/>
            <person name="Sun S."/>
            <person name="Springer D."/>
            <person name="Dromer F."/>
            <person name="Young S."/>
            <person name="Zeng Q."/>
            <person name="Gargeya S."/>
            <person name="Abouelleil A."/>
            <person name="Alvarado L."/>
            <person name="Chapman S.B."/>
            <person name="Gainer-Dewar J."/>
            <person name="Goldberg J."/>
            <person name="Griggs A."/>
            <person name="Gujja S."/>
            <person name="Hansen M."/>
            <person name="Howarth C."/>
            <person name="Imamovic A."/>
            <person name="Larimer J."/>
            <person name="Murphy C."/>
            <person name="Naylor J."/>
            <person name="Pearson M."/>
            <person name="Priest M."/>
            <person name="Roberts A."/>
            <person name="Saif S."/>
            <person name="Shea T."/>
            <person name="Sykes S."/>
            <person name="Wortman J."/>
            <person name="Nusbaum C."/>
            <person name="Birren B."/>
        </authorList>
    </citation>
    <scope>NUCLEOTIDE SEQUENCE [LARGE SCALE GENOMIC DNA]</scope>
    <source>
        <strain evidence="4">CA1280</strain>
    </source>
</reference>
<dbReference type="AlphaFoldDB" id="A0A0D0VTE3"/>
<dbReference type="SUPFAM" id="SSF49899">
    <property type="entry name" value="Concanavalin A-like lectins/glucanases"/>
    <property type="match status" value="1"/>
</dbReference>
<dbReference type="GO" id="GO:0005975">
    <property type="term" value="P:carbohydrate metabolic process"/>
    <property type="evidence" value="ECO:0007669"/>
    <property type="project" value="InterPro"/>
</dbReference>
<protein>
    <submittedName>
        <fullName evidence="4">Unplaced genomic scaffold supercont1.2, whole genome shotgun sequence</fullName>
    </submittedName>
</protein>
<dbReference type="EMBL" id="KN847974">
    <property type="protein sequence ID" value="KIR49729.1"/>
    <property type="molecule type" value="Genomic_DNA"/>
</dbReference>
<accession>A0A0D0VTE3</accession>